<proteinExistence type="predicted"/>
<organism evidence="2 3">
    <name type="scientific">Vibrio zhanjiangensis</name>
    <dbReference type="NCBI Taxonomy" id="1046128"/>
    <lineage>
        <taxon>Bacteria</taxon>
        <taxon>Pseudomonadati</taxon>
        <taxon>Pseudomonadota</taxon>
        <taxon>Gammaproteobacteria</taxon>
        <taxon>Vibrionales</taxon>
        <taxon>Vibrionaceae</taxon>
        <taxon>Vibrio</taxon>
    </lineage>
</organism>
<gene>
    <name evidence="2" type="ORF">GCM10007938_42480</name>
</gene>
<dbReference type="CDD" id="cd00093">
    <property type="entry name" value="HTH_XRE"/>
    <property type="match status" value="1"/>
</dbReference>
<sequence>MLFKKDPMSTIGDRVKMAIHSRGKSPADIERETGIAKSYISRVINNKITSPKKFIKQISEHLLISEEWILTGTGNIDVDPKNSVKVFDILENKYSGNIVIYNLSKIEGSVSAWKGFTFPPFSKESILITIPESSNSNGDYLIKNNDGIYLAIRYNDEYESRWIFKNGLKIIENIRNYDVIGIVIAAIIDDRIKTIEI</sequence>
<dbReference type="SMART" id="SM00530">
    <property type="entry name" value="HTH_XRE"/>
    <property type="match status" value="1"/>
</dbReference>
<dbReference type="PROSITE" id="PS50943">
    <property type="entry name" value="HTH_CROC1"/>
    <property type="match status" value="1"/>
</dbReference>
<accession>A0ABQ6F4J7</accession>
<evidence type="ECO:0000313" key="2">
    <source>
        <dbReference type="EMBL" id="GLT20463.1"/>
    </source>
</evidence>
<dbReference type="Proteomes" id="UP001157138">
    <property type="component" value="Unassembled WGS sequence"/>
</dbReference>
<comment type="caution">
    <text evidence="2">The sequence shown here is derived from an EMBL/GenBank/DDBJ whole genome shotgun (WGS) entry which is preliminary data.</text>
</comment>
<evidence type="ECO:0000259" key="1">
    <source>
        <dbReference type="PROSITE" id="PS50943"/>
    </source>
</evidence>
<evidence type="ECO:0000313" key="3">
    <source>
        <dbReference type="Proteomes" id="UP001157138"/>
    </source>
</evidence>
<dbReference type="EMBL" id="BSPW01000123">
    <property type="protein sequence ID" value="GLT20463.1"/>
    <property type="molecule type" value="Genomic_DNA"/>
</dbReference>
<name>A0ABQ6F4J7_9VIBR</name>
<protein>
    <recommendedName>
        <fullName evidence="1">HTH cro/C1-type domain-containing protein</fullName>
    </recommendedName>
</protein>
<dbReference type="InterPro" id="IPR001387">
    <property type="entry name" value="Cro/C1-type_HTH"/>
</dbReference>
<dbReference type="Gene3D" id="1.10.260.40">
    <property type="entry name" value="lambda repressor-like DNA-binding domains"/>
    <property type="match status" value="1"/>
</dbReference>
<keyword evidence="3" id="KW-1185">Reference proteome</keyword>
<dbReference type="InterPro" id="IPR010982">
    <property type="entry name" value="Lambda_DNA-bd_dom_sf"/>
</dbReference>
<dbReference type="SUPFAM" id="SSF47413">
    <property type="entry name" value="lambda repressor-like DNA-binding domains"/>
    <property type="match status" value="1"/>
</dbReference>
<feature type="domain" description="HTH cro/C1-type" evidence="1">
    <location>
        <begin position="15"/>
        <end position="69"/>
    </location>
</feature>
<reference evidence="3" key="1">
    <citation type="journal article" date="2019" name="Int. J. Syst. Evol. Microbiol.">
        <title>The Global Catalogue of Microorganisms (GCM) 10K type strain sequencing project: providing services to taxonomists for standard genome sequencing and annotation.</title>
        <authorList>
            <consortium name="The Broad Institute Genomics Platform"/>
            <consortium name="The Broad Institute Genome Sequencing Center for Infectious Disease"/>
            <person name="Wu L."/>
            <person name="Ma J."/>
        </authorList>
    </citation>
    <scope>NUCLEOTIDE SEQUENCE [LARGE SCALE GENOMIC DNA]</scope>
    <source>
        <strain evidence="3">NBRC 108723</strain>
    </source>
</reference>